<dbReference type="EMBL" id="CADEAL010001979">
    <property type="protein sequence ID" value="CAB1437064.1"/>
    <property type="molecule type" value="Genomic_DNA"/>
</dbReference>
<keyword evidence="2" id="KW-1185">Reference proteome</keyword>
<accession>A0A9N7USG9</accession>
<evidence type="ECO:0000313" key="2">
    <source>
        <dbReference type="Proteomes" id="UP001153269"/>
    </source>
</evidence>
<sequence>MRVCKAEASSRQRTPTMDDVGDAAETKVSNCASWSTIGAGSSGGVGRSRLSVGVRSASLGPRDRELFIQATVGPRASAR</sequence>
<dbReference type="Proteomes" id="UP001153269">
    <property type="component" value="Unassembled WGS sequence"/>
</dbReference>
<dbReference type="AlphaFoldDB" id="A0A9N7USG9"/>
<gene>
    <name evidence="1" type="ORF">PLEPLA_LOCUS25097</name>
</gene>
<organism evidence="1 2">
    <name type="scientific">Pleuronectes platessa</name>
    <name type="common">European plaice</name>
    <dbReference type="NCBI Taxonomy" id="8262"/>
    <lineage>
        <taxon>Eukaryota</taxon>
        <taxon>Metazoa</taxon>
        <taxon>Chordata</taxon>
        <taxon>Craniata</taxon>
        <taxon>Vertebrata</taxon>
        <taxon>Euteleostomi</taxon>
        <taxon>Actinopterygii</taxon>
        <taxon>Neopterygii</taxon>
        <taxon>Teleostei</taxon>
        <taxon>Neoteleostei</taxon>
        <taxon>Acanthomorphata</taxon>
        <taxon>Carangaria</taxon>
        <taxon>Pleuronectiformes</taxon>
        <taxon>Pleuronectoidei</taxon>
        <taxon>Pleuronectidae</taxon>
        <taxon>Pleuronectes</taxon>
    </lineage>
</organism>
<evidence type="ECO:0000313" key="1">
    <source>
        <dbReference type="EMBL" id="CAB1437064.1"/>
    </source>
</evidence>
<name>A0A9N7USG9_PLEPL</name>
<protein>
    <submittedName>
        <fullName evidence="1">Uncharacterized protein</fullName>
    </submittedName>
</protein>
<reference evidence="1" key="1">
    <citation type="submission" date="2020-03" db="EMBL/GenBank/DDBJ databases">
        <authorList>
            <person name="Weist P."/>
        </authorList>
    </citation>
    <scope>NUCLEOTIDE SEQUENCE</scope>
</reference>
<proteinExistence type="predicted"/>
<comment type="caution">
    <text evidence="1">The sequence shown here is derived from an EMBL/GenBank/DDBJ whole genome shotgun (WGS) entry which is preliminary data.</text>
</comment>